<proteinExistence type="predicted"/>
<accession>A0ABV8E038</accession>
<sequence length="61" mass="6944">MDRRIRVEYAGGANLDYRISDTAAVELERKLRDWLPDAEVTVDDQVTDELPVIPCAGLWEP</sequence>
<gene>
    <name evidence="1" type="ORF">ACFO0B_24975</name>
</gene>
<dbReference type="Proteomes" id="UP001595696">
    <property type="component" value="Unassembled WGS sequence"/>
</dbReference>
<keyword evidence="2" id="KW-1185">Reference proteome</keyword>
<evidence type="ECO:0000313" key="1">
    <source>
        <dbReference type="EMBL" id="MFC3965254.1"/>
    </source>
</evidence>
<protein>
    <recommendedName>
        <fullName evidence="3">Lsr2 protein</fullName>
    </recommendedName>
</protein>
<dbReference type="RefSeq" id="WP_378615005.1">
    <property type="nucleotide sequence ID" value="NZ_JBHSAX010000019.1"/>
</dbReference>
<evidence type="ECO:0008006" key="3">
    <source>
        <dbReference type="Google" id="ProtNLM"/>
    </source>
</evidence>
<comment type="caution">
    <text evidence="1">The sequence shown here is derived from an EMBL/GenBank/DDBJ whole genome shotgun (WGS) entry which is preliminary data.</text>
</comment>
<reference evidence="2" key="1">
    <citation type="journal article" date="2019" name="Int. J. Syst. Evol. Microbiol.">
        <title>The Global Catalogue of Microorganisms (GCM) 10K type strain sequencing project: providing services to taxonomists for standard genome sequencing and annotation.</title>
        <authorList>
            <consortium name="The Broad Institute Genomics Platform"/>
            <consortium name="The Broad Institute Genome Sequencing Center for Infectious Disease"/>
            <person name="Wu L."/>
            <person name="Ma J."/>
        </authorList>
    </citation>
    <scope>NUCLEOTIDE SEQUENCE [LARGE SCALE GENOMIC DNA]</scope>
    <source>
        <strain evidence="2">CGMCC 4.7330</strain>
    </source>
</reference>
<name>A0ABV8E038_9NOCA</name>
<evidence type="ECO:0000313" key="2">
    <source>
        <dbReference type="Proteomes" id="UP001595696"/>
    </source>
</evidence>
<organism evidence="1 2">
    <name type="scientific">Nocardia jiangsuensis</name>
    <dbReference type="NCBI Taxonomy" id="1691563"/>
    <lineage>
        <taxon>Bacteria</taxon>
        <taxon>Bacillati</taxon>
        <taxon>Actinomycetota</taxon>
        <taxon>Actinomycetes</taxon>
        <taxon>Mycobacteriales</taxon>
        <taxon>Nocardiaceae</taxon>
        <taxon>Nocardia</taxon>
    </lineage>
</organism>
<dbReference type="EMBL" id="JBHSAX010000019">
    <property type="protein sequence ID" value="MFC3965254.1"/>
    <property type="molecule type" value="Genomic_DNA"/>
</dbReference>